<proteinExistence type="predicted"/>
<reference evidence="1" key="1">
    <citation type="submission" date="2021-03" db="EMBL/GenBank/DDBJ databases">
        <title>Legionella lytica PCM 2298.</title>
        <authorList>
            <person name="Koper P."/>
        </authorList>
    </citation>
    <scope>NUCLEOTIDE SEQUENCE</scope>
    <source>
        <strain evidence="1">PCM 2298</strain>
    </source>
</reference>
<name>A0ABY4Y5K7_9GAMM</name>
<gene>
    <name evidence="1" type="ORF">J2N86_08525</name>
</gene>
<dbReference type="EMBL" id="CP071527">
    <property type="protein sequence ID" value="USQ12752.1"/>
    <property type="molecule type" value="Genomic_DNA"/>
</dbReference>
<organism evidence="1 2">
    <name type="scientific">Legionella lytica</name>
    <dbReference type="NCBI Taxonomy" id="96232"/>
    <lineage>
        <taxon>Bacteria</taxon>
        <taxon>Pseudomonadati</taxon>
        <taxon>Pseudomonadota</taxon>
        <taxon>Gammaproteobacteria</taxon>
        <taxon>Legionellales</taxon>
        <taxon>Legionellaceae</taxon>
        <taxon>Legionella</taxon>
    </lineage>
</organism>
<evidence type="ECO:0000313" key="2">
    <source>
        <dbReference type="Proteomes" id="UP001057474"/>
    </source>
</evidence>
<evidence type="ECO:0000313" key="1">
    <source>
        <dbReference type="EMBL" id="USQ12752.1"/>
    </source>
</evidence>
<accession>A0ABY4Y5K7</accession>
<dbReference type="Proteomes" id="UP001057474">
    <property type="component" value="Chromosome"/>
</dbReference>
<keyword evidence="2" id="KW-1185">Reference proteome</keyword>
<sequence>MRERIEVEMDGPGAIEPRNTDKEIFTTGFSGCTVFYAKTDQGYGLYHLRSTLENRENSFNQNFKDWLHHLKSYHVQDKKIHFELGTSCITVRGDFPGKVFDTHPSLGMETYLKQLCQQEGINNYTILFLDMSDVKDVFATPNRTLCSNYLEPYIPKEATYQSDEQILQSVEQLCDSWTKKRSVEFIVSDPHMGSDPQLKEKYRELYQPYCQELSARRDELLAKIQRMMSFSGHEQSAMLKDVAEAIRTGDFSFLRGDIIEKPYYQNRTPDENIIYKEALAFTCKALSGELAPIPENLQTTITTNTTKITTQYKNQLMDSKTTDEEVNTNRKSGDCTIL</sequence>
<evidence type="ECO:0008006" key="3">
    <source>
        <dbReference type="Google" id="ProtNLM"/>
    </source>
</evidence>
<protein>
    <recommendedName>
        <fullName evidence="3">Dot/Icm T4SS effector</fullName>
    </recommendedName>
</protein>
<dbReference type="RefSeq" id="WP_252578966.1">
    <property type="nucleotide sequence ID" value="NZ_CP071527.1"/>
</dbReference>